<sequence>MANYPPQAHYILSVSAPASSLLWPEGPAPLLVSCVLCGVHGSLSLCFHLGSFAVVPVSPQFLVSRVSRSLRWYPRSLRRSSEYPYPGHCAEWSASTRIPSDSFPPAQKTFLQGSGPSLDVLILSSDVLQSGPFSTSYLEKPRNRASQRLCRLRSRIFSRGRIAL</sequence>
<evidence type="ECO:0000313" key="2">
    <source>
        <dbReference type="Proteomes" id="UP001460270"/>
    </source>
</evidence>
<accession>A0AAW0P9M1</accession>
<protein>
    <submittedName>
        <fullName evidence="1">Uncharacterized protein</fullName>
    </submittedName>
</protein>
<dbReference type="EMBL" id="JBBPFD010000008">
    <property type="protein sequence ID" value="KAK7916008.1"/>
    <property type="molecule type" value="Genomic_DNA"/>
</dbReference>
<name>A0AAW0P9M1_9GOBI</name>
<gene>
    <name evidence="1" type="ORF">WMY93_011769</name>
</gene>
<organism evidence="1 2">
    <name type="scientific">Mugilogobius chulae</name>
    <name type="common">yellowstripe goby</name>
    <dbReference type="NCBI Taxonomy" id="88201"/>
    <lineage>
        <taxon>Eukaryota</taxon>
        <taxon>Metazoa</taxon>
        <taxon>Chordata</taxon>
        <taxon>Craniata</taxon>
        <taxon>Vertebrata</taxon>
        <taxon>Euteleostomi</taxon>
        <taxon>Actinopterygii</taxon>
        <taxon>Neopterygii</taxon>
        <taxon>Teleostei</taxon>
        <taxon>Neoteleostei</taxon>
        <taxon>Acanthomorphata</taxon>
        <taxon>Gobiaria</taxon>
        <taxon>Gobiiformes</taxon>
        <taxon>Gobioidei</taxon>
        <taxon>Gobiidae</taxon>
        <taxon>Gobionellinae</taxon>
        <taxon>Mugilogobius</taxon>
    </lineage>
</organism>
<proteinExistence type="predicted"/>
<dbReference type="Proteomes" id="UP001460270">
    <property type="component" value="Unassembled WGS sequence"/>
</dbReference>
<dbReference type="AlphaFoldDB" id="A0AAW0P9M1"/>
<evidence type="ECO:0000313" key="1">
    <source>
        <dbReference type="EMBL" id="KAK7916008.1"/>
    </source>
</evidence>
<keyword evidence="2" id="KW-1185">Reference proteome</keyword>
<reference evidence="2" key="1">
    <citation type="submission" date="2024-04" db="EMBL/GenBank/DDBJ databases">
        <title>Salinicola lusitanus LLJ914,a marine bacterium isolated from the Okinawa Trough.</title>
        <authorList>
            <person name="Li J."/>
        </authorList>
    </citation>
    <scope>NUCLEOTIDE SEQUENCE [LARGE SCALE GENOMIC DNA]</scope>
</reference>
<comment type="caution">
    <text evidence="1">The sequence shown here is derived from an EMBL/GenBank/DDBJ whole genome shotgun (WGS) entry which is preliminary data.</text>
</comment>